<name>A0AAU8THY2_9BURK</name>
<keyword evidence="1" id="KW-0802">TPR repeat</keyword>
<evidence type="ECO:0000256" key="1">
    <source>
        <dbReference type="PROSITE-ProRule" id="PRU00339"/>
    </source>
</evidence>
<accession>A0AAU8THY2</accession>
<dbReference type="KEGG" id="bfn:OI25_5479"/>
<proteinExistence type="predicted"/>
<dbReference type="AlphaFoldDB" id="A0AAU8THY2"/>
<dbReference type="Gene3D" id="3.40.50.2000">
    <property type="entry name" value="Glycogen Phosphorylase B"/>
    <property type="match status" value="1"/>
</dbReference>
<dbReference type="PROSITE" id="PS50005">
    <property type="entry name" value="TPR"/>
    <property type="match status" value="1"/>
</dbReference>
<reference evidence="2 3" key="1">
    <citation type="journal article" date="2015" name="Genome Announc.">
        <title>Complete genome sequences for 59 burkholderia isolates, both pathogenic and near neighbor.</title>
        <authorList>
            <person name="Johnson S.L."/>
            <person name="Bishop-Lilly K.A."/>
            <person name="Ladner J.T."/>
            <person name="Daligault H.E."/>
            <person name="Davenport K.W."/>
            <person name="Jaissle J."/>
            <person name="Frey K.G."/>
            <person name="Koroleva G.I."/>
            <person name="Bruce D.C."/>
            <person name="Coyne S.R."/>
            <person name="Broomall S.M."/>
            <person name="Li P.E."/>
            <person name="Teshima H."/>
            <person name="Gibbons H.S."/>
            <person name="Palacios G.F."/>
            <person name="Rosenzweig C.N."/>
            <person name="Redden C.L."/>
            <person name="Xu Y."/>
            <person name="Minogue T.D."/>
            <person name="Chain P.S."/>
        </authorList>
    </citation>
    <scope>NUCLEOTIDE SEQUENCE [LARGE SCALE GENOMIC DNA]</scope>
    <source>
        <strain evidence="2 3">ATCC BAA-463</strain>
    </source>
</reference>
<evidence type="ECO:0000313" key="3">
    <source>
        <dbReference type="Proteomes" id="UP000032614"/>
    </source>
</evidence>
<organism evidence="2 3">
    <name type="scientific">Paraburkholderia fungorum</name>
    <dbReference type="NCBI Taxonomy" id="134537"/>
    <lineage>
        <taxon>Bacteria</taxon>
        <taxon>Pseudomonadati</taxon>
        <taxon>Pseudomonadota</taxon>
        <taxon>Betaproteobacteria</taxon>
        <taxon>Burkholderiales</taxon>
        <taxon>Burkholderiaceae</taxon>
        <taxon>Paraburkholderia</taxon>
    </lineage>
</organism>
<dbReference type="Gene3D" id="1.25.40.10">
    <property type="entry name" value="Tetratricopeptide repeat domain"/>
    <property type="match status" value="1"/>
</dbReference>
<gene>
    <name evidence="2" type="ORF">OI25_5479</name>
</gene>
<dbReference type="InterPro" id="IPR011990">
    <property type="entry name" value="TPR-like_helical_dom_sf"/>
</dbReference>
<protein>
    <submittedName>
        <fullName evidence="2">TPR repeat family protein</fullName>
    </submittedName>
</protein>
<dbReference type="EMBL" id="CP010027">
    <property type="protein sequence ID" value="AJZ61463.1"/>
    <property type="molecule type" value="Genomic_DNA"/>
</dbReference>
<feature type="repeat" description="TPR" evidence="1">
    <location>
        <begin position="71"/>
        <end position="104"/>
    </location>
</feature>
<dbReference type="Proteomes" id="UP000032614">
    <property type="component" value="Chromosome 2"/>
</dbReference>
<dbReference type="Pfam" id="PF13428">
    <property type="entry name" value="TPR_14"/>
    <property type="match status" value="1"/>
</dbReference>
<dbReference type="SUPFAM" id="SSF48452">
    <property type="entry name" value="TPR-like"/>
    <property type="match status" value="1"/>
</dbReference>
<sequence>MTKINTVLLNSLLARADARFGANKMHKVELPFASCQLRDSLTLIESLIKANRPDQLEAAIAQVRARFCKDADALKDLALLLNRSDYFKEALDVARQGLALDPDHPLLHHNAARALSIRGDPASSRHHGEEATRLLPDVPQLKFQLAGTLLALGEFDEGWRRYRAFHDIPENAKDLVRPPYPEWSGQSVEGCRFLMVGEQGRGDEIQCLRFADWLHRQGAIVDVLVSRPVAELARSMKSISTVHVHLPSVHYDFWSYMLRMPGHMKLDLTMLPGRVPYVCPPPQSVIHWRKILEAVSPRIAGERRVGIVWAGSPYHVLDRFRSIELGNMKPIFSLPGLTWFSVQKGERERETESLGVDFDVYTLGPQIEDFSDTLAILHSLDLLITVDTSVAHLAGAAGLPVWTLVPAYTEWRWLTDRTDSPWYPSMRLFRQRDLGDWTAVIEEVRDALCEWSETPHSRTS</sequence>
<dbReference type="SUPFAM" id="SSF53756">
    <property type="entry name" value="UDP-Glycosyltransferase/glycogen phosphorylase"/>
    <property type="match status" value="1"/>
</dbReference>
<dbReference type="GeneID" id="66519311"/>
<dbReference type="RefSeq" id="WP_149029733.1">
    <property type="nucleotide sequence ID" value="NZ_CP010027.1"/>
</dbReference>
<evidence type="ECO:0000313" key="2">
    <source>
        <dbReference type="EMBL" id="AJZ61463.1"/>
    </source>
</evidence>
<dbReference type="InterPro" id="IPR019734">
    <property type="entry name" value="TPR_rpt"/>
</dbReference>